<proteinExistence type="predicted"/>
<protein>
    <submittedName>
        <fullName evidence="1">Uncharacterized protein</fullName>
    </submittedName>
</protein>
<organism evidence="1 2">
    <name type="scientific">Candidatus Campbellbacteria bacterium RIFOXYC2_FULL_35_25</name>
    <dbReference type="NCBI Taxonomy" id="1797582"/>
    <lineage>
        <taxon>Bacteria</taxon>
        <taxon>Candidatus Campbelliibacteriota</taxon>
    </lineage>
</organism>
<dbReference type="Proteomes" id="UP000179003">
    <property type="component" value="Unassembled WGS sequence"/>
</dbReference>
<gene>
    <name evidence="1" type="ORF">A2442_02680</name>
</gene>
<dbReference type="STRING" id="1797582.A2442_02680"/>
<comment type="caution">
    <text evidence="1">The sequence shown here is derived from an EMBL/GenBank/DDBJ whole genome shotgun (WGS) entry which is preliminary data.</text>
</comment>
<dbReference type="EMBL" id="MFAE01000005">
    <property type="protein sequence ID" value="OGD67387.1"/>
    <property type="molecule type" value="Genomic_DNA"/>
</dbReference>
<name>A0A1F5EIZ5_9BACT</name>
<evidence type="ECO:0000313" key="1">
    <source>
        <dbReference type="EMBL" id="OGD67387.1"/>
    </source>
</evidence>
<sequence length="80" mass="8961">MAKSKGNRVVCDLDDEEAEGFELLKEETGVKGNKQLVIYALGLLKTAVEYLSQGYEMKFTKGSKVVVVAFPFLLFLKKKK</sequence>
<dbReference type="AlphaFoldDB" id="A0A1F5EIZ5"/>
<reference evidence="1 2" key="1">
    <citation type="journal article" date="2016" name="Nat. Commun.">
        <title>Thousands of microbial genomes shed light on interconnected biogeochemical processes in an aquifer system.</title>
        <authorList>
            <person name="Anantharaman K."/>
            <person name="Brown C.T."/>
            <person name="Hug L.A."/>
            <person name="Sharon I."/>
            <person name="Castelle C.J."/>
            <person name="Probst A.J."/>
            <person name="Thomas B.C."/>
            <person name="Singh A."/>
            <person name="Wilkins M.J."/>
            <person name="Karaoz U."/>
            <person name="Brodie E.L."/>
            <person name="Williams K.H."/>
            <person name="Hubbard S.S."/>
            <person name="Banfield J.F."/>
        </authorList>
    </citation>
    <scope>NUCLEOTIDE SEQUENCE [LARGE SCALE GENOMIC DNA]</scope>
</reference>
<evidence type="ECO:0000313" key="2">
    <source>
        <dbReference type="Proteomes" id="UP000179003"/>
    </source>
</evidence>
<accession>A0A1F5EIZ5</accession>